<dbReference type="PROSITE" id="PS50244">
    <property type="entry name" value="S5A_REDUCTASE"/>
    <property type="match status" value="1"/>
</dbReference>
<feature type="transmembrane region" description="Helical" evidence="1">
    <location>
        <begin position="30"/>
        <end position="50"/>
    </location>
</feature>
<evidence type="ECO:0000256" key="1">
    <source>
        <dbReference type="SAM" id="Phobius"/>
    </source>
</evidence>
<dbReference type="PANTHER" id="PTHR32251:SF17">
    <property type="entry name" value="STEROID 5-ALPHA REDUCTASE C-TERMINAL DOMAIN-CONTAINING PROTEIN"/>
    <property type="match status" value="1"/>
</dbReference>
<dbReference type="InterPro" id="IPR010721">
    <property type="entry name" value="UstE-like"/>
</dbReference>
<evidence type="ECO:0000313" key="2">
    <source>
        <dbReference type="EMBL" id="NDK37396.1"/>
    </source>
</evidence>
<dbReference type="PANTHER" id="PTHR32251">
    <property type="entry name" value="3-OXO-5-ALPHA-STEROID 4-DEHYDROGENASE"/>
    <property type="match status" value="1"/>
</dbReference>
<proteinExistence type="predicted"/>
<dbReference type="Proteomes" id="UP001429354">
    <property type="component" value="Unassembled WGS sequence"/>
</dbReference>
<feature type="transmembrane region" description="Helical" evidence="1">
    <location>
        <begin position="104"/>
        <end position="124"/>
    </location>
</feature>
<feature type="transmembrane region" description="Helical" evidence="1">
    <location>
        <begin position="189"/>
        <end position="222"/>
    </location>
</feature>
<name>A0ABX0AAU5_9GAMM</name>
<keyword evidence="3" id="KW-1185">Reference proteome</keyword>
<gene>
    <name evidence="2" type="ORF">DT603_00860</name>
</gene>
<feature type="transmembrane region" description="Helical" evidence="1">
    <location>
        <begin position="6"/>
        <end position="23"/>
    </location>
</feature>
<evidence type="ECO:0000313" key="3">
    <source>
        <dbReference type="Proteomes" id="UP001429354"/>
    </source>
</evidence>
<comment type="caution">
    <text evidence="2">The sequence shown here is derived from an EMBL/GenBank/DDBJ whole genome shotgun (WGS) entry which is preliminary data.</text>
</comment>
<dbReference type="Pfam" id="PF06966">
    <property type="entry name" value="DUF1295"/>
    <property type="match status" value="1"/>
</dbReference>
<dbReference type="Gene3D" id="1.20.120.1630">
    <property type="match status" value="1"/>
</dbReference>
<protein>
    <submittedName>
        <fullName evidence="2">DUF1295 domain-containing protein</fullName>
    </submittedName>
</protein>
<feature type="transmembrane region" description="Helical" evidence="1">
    <location>
        <begin position="130"/>
        <end position="148"/>
    </location>
</feature>
<organism evidence="2 3">
    <name type="scientific">Pseudoxanthomonas gei</name>
    <dbReference type="NCBI Taxonomy" id="1383030"/>
    <lineage>
        <taxon>Bacteria</taxon>
        <taxon>Pseudomonadati</taxon>
        <taxon>Pseudomonadota</taxon>
        <taxon>Gammaproteobacteria</taxon>
        <taxon>Lysobacterales</taxon>
        <taxon>Lysobacteraceae</taxon>
        <taxon>Pseudoxanthomonas</taxon>
    </lineage>
</organism>
<feature type="transmembrane region" description="Helical" evidence="1">
    <location>
        <begin position="56"/>
        <end position="75"/>
    </location>
</feature>
<accession>A0ABX0AAU5</accession>
<keyword evidence="1" id="KW-0812">Transmembrane</keyword>
<sequence>MNAWPLLWVLLAASVLMGGGWLWQRKTANAGIVDVLWSAGMAVAAVYYALVLPGAALPRVLVALMGGLWGARLALHLARRVFSEEEDGRYRNLRVRWSGNQRNFFLFFQAQAGFVVLFSLPFWIAAHNPVAHWTLWKAIAVVVWLVAVMGEGMADSQLAAHRMDPANRGKTCRSGLWRYSRHPNYFFEFLHWFTYVFLSIGMGTGWVAVSLIGPALMLAFLYRVTGIPYTEAQALRTRGADYAEYQRTTSPFVPLPPKH</sequence>
<dbReference type="EMBL" id="QOVG01000001">
    <property type="protein sequence ID" value="NDK37396.1"/>
    <property type="molecule type" value="Genomic_DNA"/>
</dbReference>
<dbReference type="RefSeq" id="WP_162347964.1">
    <property type="nucleotide sequence ID" value="NZ_QOVG01000001.1"/>
</dbReference>
<reference evidence="2 3" key="1">
    <citation type="submission" date="2018-07" db="EMBL/GenBank/DDBJ databases">
        <title>Whole genome Sequencing of Pseudoxanthomonas gei KCTC 32298 (T).</title>
        <authorList>
            <person name="Kumar S."/>
            <person name="Bansal K."/>
            <person name="Kaur A."/>
            <person name="Patil P."/>
            <person name="Sharma S."/>
            <person name="Patil P.B."/>
        </authorList>
    </citation>
    <scope>NUCLEOTIDE SEQUENCE [LARGE SCALE GENOMIC DNA]</scope>
    <source>
        <strain evidence="2 3">KCTC 32298</strain>
    </source>
</reference>
<keyword evidence="1" id="KW-0472">Membrane</keyword>
<keyword evidence="1" id="KW-1133">Transmembrane helix</keyword>